<dbReference type="EMBL" id="UZAN01014514">
    <property type="protein sequence ID" value="VDP45647.1"/>
    <property type="molecule type" value="Genomic_DNA"/>
</dbReference>
<reference evidence="1 2" key="2">
    <citation type="submission" date="2018-11" db="EMBL/GenBank/DDBJ databases">
        <authorList>
            <consortium name="Pathogen Informatics"/>
        </authorList>
    </citation>
    <scope>NUCLEOTIDE SEQUENCE [LARGE SCALE GENOMIC DNA]</scope>
    <source>
        <strain evidence="1 2">Egypt</strain>
    </source>
</reference>
<dbReference type="InterPro" id="IPR050951">
    <property type="entry name" value="Retrovirus_Pol_polyprotein"/>
</dbReference>
<dbReference type="InterPro" id="IPR036397">
    <property type="entry name" value="RNaseH_sf"/>
</dbReference>
<dbReference type="Gene3D" id="3.30.420.10">
    <property type="entry name" value="Ribonuclease H-like superfamily/Ribonuclease H"/>
    <property type="match status" value="1"/>
</dbReference>
<dbReference type="GO" id="GO:0003676">
    <property type="term" value="F:nucleic acid binding"/>
    <property type="evidence" value="ECO:0007669"/>
    <property type="project" value="InterPro"/>
</dbReference>
<dbReference type="WBParaSite" id="ECPE_0000175101-mRNA-1">
    <property type="protein sequence ID" value="ECPE_0000175101-mRNA-1"/>
    <property type="gene ID" value="ECPE_0000175101"/>
</dbReference>
<evidence type="ECO:0000313" key="3">
    <source>
        <dbReference type="WBParaSite" id="ECPE_0000175101-mRNA-1"/>
    </source>
</evidence>
<name>A0A183A466_9TREM</name>
<sequence length="215" mass="24325">MKITSCWSVSNLKFAYENVKAMINVSMMTLVMVRTIKGILQACMKRHNADLWDELLPGCMLAYRDADCTSTGMTPAYLTFEIHLPIDVTTPVAPAEEVSTSQFAQQLRQKLHIAFESANRVHQMAHLQQKQQYDRSVLGSSYAKGDKIWLHRPKPPVGACAKFHRPWQGPYEIVFIRSPMVYVIRGISSSTADVLTAHYNQLKTAGHHDLPNHRS</sequence>
<evidence type="ECO:0000313" key="1">
    <source>
        <dbReference type="EMBL" id="VDP45647.1"/>
    </source>
</evidence>
<gene>
    <name evidence="1" type="ORF">ECPE_LOCUS1750</name>
</gene>
<organism evidence="3">
    <name type="scientific">Echinostoma caproni</name>
    <dbReference type="NCBI Taxonomy" id="27848"/>
    <lineage>
        <taxon>Eukaryota</taxon>
        <taxon>Metazoa</taxon>
        <taxon>Spiralia</taxon>
        <taxon>Lophotrochozoa</taxon>
        <taxon>Platyhelminthes</taxon>
        <taxon>Trematoda</taxon>
        <taxon>Digenea</taxon>
        <taxon>Plagiorchiida</taxon>
        <taxon>Echinostomata</taxon>
        <taxon>Echinostomatoidea</taxon>
        <taxon>Echinostomatidae</taxon>
        <taxon>Echinostoma</taxon>
    </lineage>
</organism>
<protein>
    <submittedName>
        <fullName evidence="3">Integrase_H2C2 domain-containing protein</fullName>
    </submittedName>
</protein>
<proteinExistence type="predicted"/>
<keyword evidence="2" id="KW-1185">Reference proteome</keyword>
<dbReference type="OrthoDB" id="10062030at2759"/>
<dbReference type="AlphaFoldDB" id="A0A183A466"/>
<dbReference type="PANTHER" id="PTHR37984:SF5">
    <property type="entry name" value="PROTEIN NYNRIN-LIKE"/>
    <property type="match status" value="1"/>
</dbReference>
<dbReference type="Proteomes" id="UP000272942">
    <property type="component" value="Unassembled WGS sequence"/>
</dbReference>
<accession>A0A183A466</accession>
<reference evidence="3" key="1">
    <citation type="submission" date="2016-06" db="UniProtKB">
        <authorList>
            <consortium name="WormBaseParasite"/>
        </authorList>
    </citation>
    <scope>IDENTIFICATION</scope>
</reference>
<evidence type="ECO:0000313" key="2">
    <source>
        <dbReference type="Proteomes" id="UP000272942"/>
    </source>
</evidence>
<dbReference type="PANTHER" id="PTHR37984">
    <property type="entry name" value="PROTEIN CBG26694"/>
    <property type="match status" value="1"/>
</dbReference>